<reference evidence="2 3" key="1">
    <citation type="submission" date="2014-04" db="EMBL/GenBank/DDBJ databases">
        <title>Draft genome sequence of Bacillus azotoformans MEV2011, a (co-) denitrifying strain unable to grow in the presence of oxygen.</title>
        <authorList>
            <person name="Nielsen M."/>
            <person name="Schreiber L."/>
            <person name="Finster K."/>
            <person name="Schramm A."/>
        </authorList>
    </citation>
    <scope>NUCLEOTIDE SEQUENCE [LARGE SCALE GENOMIC DNA]</scope>
    <source>
        <strain evidence="2 3">MEV2011</strain>
    </source>
</reference>
<evidence type="ECO:0000313" key="3">
    <source>
        <dbReference type="Proteomes" id="UP000027936"/>
    </source>
</evidence>
<dbReference type="PATRIC" id="fig|1348973.3.peg.2202"/>
<gene>
    <name evidence="2" type="ORF">M670_02265</name>
</gene>
<dbReference type="OrthoDB" id="1948928at2"/>
<name>A0A072NMI8_SCHAZ</name>
<evidence type="ECO:0008006" key="4">
    <source>
        <dbReference type="Google" id="ProtNLM"/>
    </source>
</evidence>
<feature type="transmembrane region" description="Helical" evidence="1">
    <location>
        <begin position="56"/>
        <end position="75"/>
    </location>
</feature>
<dbReference type="Proteomes" id="UP000027936">
    <property type="component" value="Unassembled WGS sequence"/>
</dbReference>
<sequence length="449" mass="49948">MNEKKIFELLNNLDDDLAEKEINKLLEGVEIDMASINKKAHQKLNDSNKKGKRRKMLPYIAVVSIGLLGVTSAYAGDISETIKSFFNKTPIYSTIVDGDAYYLKERYALNDKITIESIMVSEGNLEMEITSDIDLSKLDEINIIPQNDPTTVYYPGGYSGEGKKFFFSFMNKTENNYNIKPFKDFKLVIGGDSYDASLEKAESLDLNSKIYTSSAGKSNIKGVNIGAKVIDENGKANIQIITSFEDKNLKLTSLGKPMESKVISTFEDLGKDGMIGSSTSSFCEPFYVFDETNAKYKLEIPENSKGRPVTTFETNAPIGKNLSLKVPALVASIEKKIVSIPLSIPNEGEVEVNKGIDFTVQKAVVKNIKRLSATSAQIEFELNTGANKNIDIRSFNLDSPDIKKMSAEFNDSKAIMTLEFNKSIDETTIELSYPEFVMNGNWSINLHEK</sequence>
<accession>A0A072NMI8</accession>
<comment type="caution">
    <text evidence="2">The sequence shown here is derived from an EMBL/GenBank/DDBJ whole genome shotgun (WGS) entry which is preliminary data.</text>
</comment>
<dbReference type="RefSeq" id="WP_035195664.1">
    <property type="nucleotide sequence ID" value="NZ_JJRY01000007.1"/>
</dbReference>
<proteinExistence type="predicted"/>
<evidence type="ECO:0000256" key="1">
    <source>
        <dbReference type="SAM" id="Phobius"/>
    </source>
</evidence>
<keyword evidence="1" id="KW-0812">Transmembrane</keyword>
<keyword evidence="1" id="KW-0472">Membrane</keyword>
<organism evidence="2 3">
    <name type="scientific">Schinkia azotoformans MEV2011</name>
    <dbReference type="NCBI Taxonomy" id="1348973"/>
    <lineage>
        <taxon>Bacteria</taxon>
        <taxon>Bacillati</taxon>
        <taxon>Bacillota</taxon>
        <taxon>Bacilli</taxon>
        <taxon>Bacillales</taxon>
        <taxon>Bacillaceae</taxon>
        <taxon>Calidifontibacillus/Schinkia group</taxon>
        <taxon>Schinkia</taxon>
    </lineage>
</organism>
<protein>
    <recommendedName>
        <fullName evidence="4">DUF4179 domain-containing protein</fullName>
    </recommendedName>
</protein>
<dbReference type="AlphaFoldDB" id="A0A072NMI8"/>
<evidence type="ECO:0000313" key="2">
    <source>
        <dbReference type="EMBL" id="KEF38636.1"/>
    </source>
</evidence>
<keyword evidence="1" id="KW-1133">Transmembrane helix</keyword>
<dbReference type="EMBL" id="JJRY01000007">
    <property type="protein sequence ID" value="KEF38636.1"/>
    <property type="molecule type" value="Genomic_DNA"/>
</dbReference>